<gene>
    <name evidence="2" type="ORF">L207DRAFT_434607</name>
</gene>
<keyword evidence="2" id="KW-0489">Methyltransferase</keyword>
<dbReference type="GO" id="GO:0008168">
    <property type="term" value="F:methyltransferase activity"/>
    <property type="evidence" value="ECO:0007669"/>
    <property type="project" value="UniProtKB-KW"/>
</dbReference>
<proteinExistence type="predicted"/>
<organism evidence="2 3">
    <name type="scientific">Hyaloscypha variabilis (strain UAMH 11265 / GT02V1 / F)</name>
    <name type="common">Meliniomyces variabilis</name>
    <dbReference type="NCBI Taxonomy" id="1149755"/>
    <lineage>
        <taxon>Eukaryota</taxon>
        <taxon>Fungi</taxon>
        <taxon>Dikarya</taxon>
        <taxon>Ascomycota</taxon>
        <taxon>Pezizomycotina</taxon>
        <taxon>Leotiomycetes</taxon>
        <taxon>Helotiales</taxon>
        <taxon>Hyaloscyphaceae</taxon>
        <taxon>Hyaloscypha</taxon>
        <taxon>Hyaloscypha variabilis</taxon>
    </lineage>
</organism>
<feature type="domain" description="Methyltransferase" evidence="1">
    <location>
        <begin position="74"/>
        <end position="165"/>
    </location>
</feature>
<dbReference type="GO" id="GO:0032259">
    <property type="term" value="P:methylation"/>
    <property type="evidence" value="ECO:0007669"/>
    <property type="project" value="UniProtKB-KW"/>
</dbReference>
<dbReference type="PANTHER" id="PTHR43591:SF24">
    <property type="entry name" value="2-METHOXY-6-POLYPRENYL-1,4-BENZOQUINOL METHYLASE, MITOCHONDRIAL"/>
    <property type="match status" value="1"/>
</dbReference>
<dbReference type="EMBL" id="KZ613951">
    <property type="protein sequence ID" value="PMD36288.1"/>
    <property type="molecule type" value="Genomic_DNA"/>
</dbReference>
<dbReference type="Proteomes" id="UP000235786">
    <property type="component" value="Unassembled WGS sequence"/>
</dbReference>
<evidence type="ECO:0000313" key="3">
    <source>
        <dbReference type="Proteomes" id="UP000235786"/>
    </source>
</evidence>
<dbReference type="STRING" id="1149755.A0A2J6RCP9"/>
<dbReference type="CDD" id="cd02440">
    <property type="entry name" value="AdoMet_MTases"/>
    <property type="match status" value="1"/>
</dbReference>
<keyword evidence="3" id="KW-1185">Reference proteome</keyword>
<dbReference type="PANTHER" id="PTHR43591">
    <property type="entry name" value="METHYLTRANSFERASE"/>
    <property type="match status" value="1"/>
</dbReference>
<dbReference type="Gene3D" id="3.40.50.150">
    <property type="entry name" value="Vaccinia Virus protein VP39"/>
    <property type="match status" value="1"/>
</dbReference>
<sequence>LNNSPEENTQELDDSFSETVEYHNRTYQQYAINNHMYFEPTDMDERWRLYLLYHVQDMVFNRLIFPPLTRPRRILDCGSGVGLWAFQAAVEHPRCEVIGIDINPIVMPRMVPKNVFFQVADLNDTFKFPADIFDLVNSQMMVSSIHANRWTQYLREIFRVTREGGWCQMTEIYHNIQSDNGSLTEGPMGIKLTSYSESDNALSQWSSRYHESLEGLRDFHVPIRLPNMLRAAGFVDVESRTIQLPTCGWPTEQRDRAIGNLNRENVQNMLSSLVLYPFTKRLGMTIQDTQLLVAQARIEADNPAFKV</sequence>
<name>A0A2J6RCP9_HYAVF</name>
<dbReference type="InterPro" id="IPR041698">
    <property type="entry name" value="Methyltransf_25"/>
</dbReference>
<keyword evidence="2" id="KW-0808">Transferase</keyword>
<reference evidence="2 3" key="1">
    <citation type="submission" date="2016-04" db="EMBL/GenBank/DDBJ databases">
        <title>A degradative enzymes factory behind the ericoid mycorrhizal symbiosis.</title>
        <authorList>
            <consortium name="DOE Joint Genome Institute"/>
            <person name="Martino E."/>
            <person name="Morin E."/>
            <person name="Grelet G."/>
            <person name="Kuo A."/>
            <person name="Kohler A."/>
            <person name="Daghino S."/>
            <person name="Barry K."/>
            <person name="Choi C."/>
            <person name="Cichocki N."/>
            <person name="Clum A."/>
            <person name="Copeland A."/>
            <person name="Hainaut M."/>
            <person name="Haridas S."/>
            <person name="Labutti K."/>
            <person name="Lindquist E."/>
            <person name="Lipzen A."/>
            <person name="Khouja H.-R."/>
            <person name="Murat C."/>
            <person name="Ohm R."/>
            <person name="Olson A."/>
            <person name="Spatafora J."/>
            <person name="Veneault-Fourrey C."/>
            <person name="Henrissat B."/>
            <person name="Grigoriev I."/>
            <person name="Martin F."/>
            <person name="Perotto S."/>
        </authorList>
    </citation>
    <scope>NUCLEOTIDE SEQUENCE [LARGE SCALE GENOMIC DNA]</scope>
    <source>
        <strain evidence="2 3">F</strain>
    </source>
</reference>
<protein>
    <submittedName>
        <fullName evidence="2">S-adenosyl-L-methionine-dependent methyltransferase</fullName>
    </submittedName>
</protein>
<evidence type="ECO:0000313" key="2">
    <source>
        <dbReference type="EMBL" id="PMD36288.1"/>
    </source>
</evidence>
<dbReference type="Pfam" id="PF13649">
    <property type="entry name" value="Methyltransf_25"/>
    <property type="match status" value="1"/>
</dbReference>
<feature type="non-terminal residue" evidence="2">
    <location>
        <position position="1"/>
    </location>
</feature>
<dbReference type="OrthoDB" id="506498at2759"/>
<dbReference type="InterPro" id="IPR029063">
    <property type="entry name" value="SAM-dependent_MTases_sf"/>
</dbReference>
<dbReference type="AlphaFoldDB" id="A0A2J6RCP9"/>
<accession>A0A2J6RCP9</accession>
<evidence type="ECO:0000259" key="1">
    <source>
        <dbReference type="Pfam" id="PF13649"/>
    </source>
</evidence>
<dbReference type="SUPFAM" id="SSF53335">
    <property type="entry name" value="S-adenosyl-L-methionine-dependent methyltransferases"/>
    <property type="match status" value="1"/>
</dbReference>